<reference evidence="1 2" key="1">
    <citation type="journal article" date="2019" name="Int. J. Syst. Evol. Microbiol.">
        <title>The Global Catalogue of Microorganisms (GCM) 10K type strain sequencing project: providing services to taxonomists for standard genome sequencing and annotation.</title>
        <authorList>
            <consortium name="The Broad Institute Genomics Platform"/>
            <consortium name="The Broad Institute Genome Sequencing Center for Infectious Disease"/>
            <person name="Wu L."/>
            <person name="Ma J."/>
        </authorList>
    </citation>
    <scope>NUCLEOTIDE SEQUENCE [LARGE SCALE GENOMIC DNA]</scope>
    <source>
        <strain evidence="1 2">JCM 15395</strain>
    </source>
</reference>
<name>A0ABN1G4R1_9BACI</name>
<keyword evidence="2" id="KW-1185">Reference proteome</keyword>
<protein>
    <submittedName>
        <fullName evidence="1">Uncharacterized protein</fullName>
    </submittedName>
</protein>
<dbReference type="RefSeq" id="WP_343812774.1">
    <property type="nucleotide sequence ID" value="NZ_BAAADS010000015.1"/>
</dbReference>
<comment type="caution">
    <text evidence="1">The sequence shown here is derived from an EMBL/GenBank/DDBJ whole genome shotgun (WGS) entry which is preliminary data.</text>
</comment>
<dbReference type="Proteomes" id="UP001500866">
    <property type="component" value="Unassembled WGS sequence"/>
</dbReference>
<gene>
    <name evidence="1" type="ORF">GCM10009001_20850</name>
</gene>
<evidence type="ECO:0000313" key="1">
    <source>
        <dbReference type="EMBL" id="GAA0603642.1"/>
    </source>
</evidence>
<accession>A0ABN1G4R1</accession>
<organism evidence="1 2">
    <name type="scientific">Virgibacillus siamensis</name>
    <dbReference type="NCBI Taxonomy" id="480071"/>
    <lineage>
        <taxon>Bacteria</taxon>
        <taxon>Bacillati</taxon>
        <taxon>Bacillota</taxon>
        <taxon>Bacilli</taxon>
        <taxon>Bacillales</taxon>
        <taxon>Bacillaceae</taxon>
        <taxon>Virgibacillus</taxon>
    </lineage>
</organism>
<sequence length="85" mass="9517">MLIGIKSSLHPINRIETKKGGIFLKIDATFLVFWIDNISKEDIYPEHREPSALLRGFSMYGVKRQKYGGFAPIYGGKGPKYGASP</sequence>
<dbReference type="EMBL" id="BAAADS010000015">
    <property type="protein sequence ID" value="GAA0603642.1"/>
    <property type="molecule type" value="Genomic_DNA"/>
</dbReference>
<proteinExistence type="predicted"/>
<evidence type="ECO:0000313" key="2">
    <source>
        <dbReference type="Proteomes" id="UP001500866"/>
    </source>
</evidence>